<feature type="compositionally biased region" description="Acidic residues" evidence="1">
    <location>
        <begin position="271"/>
        <end position="280"/>
    </location>
</feature>
<feature type="compositionally biased region" description="Low complexity" evidence="1">
    <location>
        <begin position="298"/>
        <end position="317"/>
    </location>
</feature>
<protein>
    <submittedName>
        <fullName evidence="2">Uncharacterized protein</fullName>
    </submittedName>
</protein>
<proteinExistence type="predicted"/>
<name>A0A917MTI8_9MICC</name>
<feature type="compositionally biased region" description="Basic and acidic residues" evidence="1">
    <location>
        <begin position="179"/>
        <end position="195"/>
    </location>
</feature>
<feature type="compositionally biased region" description="Basic and acidic residues" evidence="1">
    <location>
        <begin position="204"/>
        <end position="215"/>
    </location>
</feature>
<sequence length="514" mass="55432">MGIFNRHKKEAGQPAQQQSFEGNQQQPASFAATEPAAPAVEPLNSEGGLGQLVALMRAKGQGELALELKQTGNDMNLGFFENDAEKETTVVVPGSEWFDAVAAFYTDEEKSQRGAFNRALVKTGSAENSPVELSLLPSAGGESHNLVFASADAEKKDPVETTQGEKAETAENSAADSFSRIDSRLNSEEQKKTETEESFSEIAFGKKEDKEEEKPQYVTESDLPTAEEAIAARQAREAEQAPSLASPLTQPHAIHTVPVDDEHIELADNIESADFDEESAEDSHQLPDHIDDDFSEEPLTPSAASAGAGLAAPSSPAEKTETPLSVAGSADVPQNAEDYDVAPSYNKPAQPVAKPSTTAKAEGNLVLTEAEVVSRLAGAQEALFGPNGTARDVSTVLIRIRSLGSYYDALTHVRSGGFWDQKKTFELVPEDVLNVLQLKADSYQEGSGSPLAISLRFTPGIPPVARFDYSNEEAFVQYSDHLPAQQYVEELRMFPRTGSNIPDHMNQALTSWSF</sequence>
<feature type="region of interest" description="Disordered" evidence="1">
    <location>
        <begin position="150"/>
        <end position="358"/>
    </location>
</feature>
<feature type="region of interest" description="Disordered" evidence="1">
    <location>
        <begin position="1"/>
        <end position="44"/>
    </location>
</feature>
<reference evidence="2 3" key="1">
    <citation type="journal article" date="2014" name="Int. J. Syst. Evol. Microbiol.">
        <title>Complete genome sequence of Corynebacterium casei LMG S-19264T (=DSM 44701T), isolated from a smear-ripened cheese.</title>
        <authorList>
            <consortium name="US DOE Joint Genome Institute (JGI-PGF)"/>
            <person name="Walter F."/>
            <person name="Albersmeier A."/>
            <person name="Kalinowski J."/>
            <person name="Ruckert C."/>
        </authorList>
    </citation>
    <scope>NUCLEOTIDE SEQUENCE [LARGE SCALE GENOMIC DNA]</scope>
    <source>
        <strain evidence="2 3">CCM 8669</strain>
    </source>
</reference>
<comment type="caution">
    <text evidence="2">The sequence shown here is derived from an EMBL/GenBank/DDBJ whole genome shotgun (WGS) entry which is preliminary data.</text>
</comment>
<evidence type="ECO:0000313" key="2">
    <source>
        <dbReference type="EMBL" id="GGH62679.1"/>
    </source>
</evidence>
<dbReference type="EMBL" id="BMDC01000002">
    <property type="protein sequence ID" value="GGH62679.1"/>
    <property type="molecule type" value="Genomic_DNA"/>
</dbReference>
<dbReference type="AlphaFoldDB" id="A0A917MTI8"/>
<feature type="compositionally biased region" description="Low complexity" evidence="1">
    <location>
        <begin position="27"/>
        <end position="42"/>
    </location>
</feature>
<keyword evidence="3" id="KW-1185">Reference proteome</keyword>
<evidence type="ECO:0000313" key="3">
    <source>
        <dbReference type="Proteomes" id="UP000600171"/>
    </source>
</evidence>
<organism evidence="2 3">
    <name type="scientific">Rothia aerolata</name>
    <dbReference type="NCBI Taxonomy" id="1812262"/>
    <lineage>
        <taxon>Bacteria</taxon>
        <taxon>Bacillati</taxon>
        <taxon>Actinomycetota</taxon>
        <taxon>Actinomycetes</taxon>
        <taxon>Micrococcales</taxon>
        <taxon>Micrococcaceae</taxon>
        <taxon>Rothia</taxon>
    </lineage>
</organism>
<feature type="compositionally biased region" description="Polar residues" evidence="1">
    <location>
        <begin position="14"/>
        <end position="26"/>
    </location>
</feature>
<feature type="compositionally biased region" description="Basic and acidic residues" evidence="1">
    <location>
        <begin position="152"/>
        <end position="169"/>
    </location>
</feature>
<evidence type="ECO:0000256" key="1">
    <source>
        <dbReference type="SAM" id="MobiDB-lite"/>
    </source>
</evidence>
<gene>
    <name evidence="2" type="ORF">GCM10007359_13180</name>
</gene>
<dbReference type="RefSeq" id="WP_188359577.1">
    <property type="nucleotide sequence ID" value="NZ_BMDC01000002.1"/>
</dbReference>
<accession>A0A917MTI8</accession>
<dbReference type="Proteomes" id="UP000600171">
    <property type="component" value="Unassembled WGS sequence"/>
</dbReference>